<reference evidence="7 8" key="1">
    <citation type="submission" date="2017-02" db="EMBL/GenBank/DDBJ databases">
        <title>Chromobacterium haemolyticum H5244.</title>
        <authorList>
            <person name="Gulvik C.A."/>
        </authorList>
    </citation>
    <scope>NUCLEOTIDE SEQUENCE [LARGE SCALE GENOMIC DNA]</scope>
    <source>
        <strain evidence="7 8">H5244</strain>
    </source>
</reference>
<dbReference type="PANTHER" id="PTHR30086:SF20">
    <property type="entry name" value="ARGININE EXPORTER PROTEIN ARGO-RELATED"/>
    <property type="match status" value="1"/>
</dbReference>
<comment type="caution">
    <text evidence="7">The sequence shown here is derived from an EMBL/GenBank/DDBJ whole genome shotgun (WGS) entry which is preliminary data.</text>
</comment>
<dbReference type="EMBL" id="MUKV01000014">
    <property type="protein sequence ID" value="OQS38809.1"/>
    <property type="molecule type" value="Genomic_DNA"/>
</dbReference>
<feature type="transmembrane region" description="Helical" evidence="6">
    <location>
        <begin position="135"/>
        <end position="164"/>
    </location>
</feature>
<feature type="transmembrane region" description="Helical" evidence="6">
    <location>
        <begin position="103"/>
        <end position="129"/>
    </location>
</feature>
<evidence type="ECO:0000256" key="5">
    <source>
        <dbReference type="ARBA" id="ARBA00023136"/>
    </source>
</evidence>
<keyword evidence="3 6" id="KW-0812">Transmembrane</keyword>
<gene>
    <name evidence="7" type="ORF">B0T45_12175</name>
</gene>
<evidence type="ECO:0008006" key="9">
    <source>
        <dbReference type="Google" id="ProtNLM"/>
    </source>
</evidence>
<evidence type="ECO:0000256" key="3">
    <source>
        <dbReference type="ARBA" id="ARBA00022692"/>
    </source>
</evidence>
<dbReference type="InterPro" id="IPR001123">
    <property type="entry name" value="LeuE-type"/>
</dbReference>
<feature type="transmembrane region" description="Helical" evidence="6">
    <location>
        <begin position="49"/>
        <end position="82"/>
    </location>
</feature>
<evidence type="ECO:0000256" key="1">
    <source>
        <dbReference type="ARBA" id="ARBA00004651"/>
    </source>
</evidence>
<dbReference type="Proteomes" id="UP000192721">
    <property type="component" value="Unassembled WGS sequence"/>
</dbReference>
<accession>A0A1W0CVK5</accession>
<evidence type="ECO:0000256" key="6">
    <source>
        <dbReference type="SAM" id="Phobius"/>
    </source>
</evidence>
<sequence>MNFVALVTYLLVMSITPGPNNLVLASSGVNHGFSRTVPALLGMSLGLSVQVGLLTVFLGSLISVIASVQLYLAMAGCLYLLWLSWGMARSAPASGEAGGAPMGFWGGVLFNWLNPKVWLMGFNIAMVFLPAKMNAWHAGLLFAALTFIIGLPCIALWAGSGVAARRFLASPRRLRAFNCSMAAMLAVTAIWLLLEMLPAQSLHALPQMI</sequence>
<proteinExistence type="predicted"/>
<keyword evidence="2" id="KW-1003">Cell membrane</keyword>
<name>A0A1W0CVK5_9NEIS</name>
<evidence type="ECO:0000313" key="8">
    <source>
        <dbReference type="Proteomes" id="UP000192721"/>
    </source>
</evidence>
<dbReference type="AlphaFoldDB" id="A0A1W0CVK5"/>
<keyword evidence="4 6" id="KW-1133">Transmembrane helix</keyword>
<dbReference type="RefSeq" id="WP_043637376.1">
    <property type="nucleotide sequence ID" value="NZ_CP109905.1"/>
</dbReference>
<organism evidence="7 8">
    <name type="scientific">Chromobacterium haemolyticum</name>
    <dbReference type="NCBI Taxonomy" id="394935"/>
    <lineage>
        <taxon>Bacteria</taxon>
        <taxon>Pseudomonadati</taxon>
        <taxon>Pseudomonadota</taxon>
        <taxon>Betaproteobacteria</taxon>
        <taxon>Neisseriales</taxon>
        <taxon>Chromobacteriaceae</taxon>
        <taxon>Chromobacterium</taxon>
    </lineage>
</organism>
<evidence type="ECO:0000256" key="2">
    <source>
        <dbReference type="ARBA" id="ARBA00022475"/>
    </source>
</evidence>
<protein>
    <recommendedName>
        <fullName evidence="9">LysE family translocator</fullName>
    </recommendedName>
</protein>
<dbReference type="GO" id="GO:0033228">
    <property type="term" value="P:cysteine export across plasma membrane"/>
    <property type="evidence" value="ECO:0007669"/>
    <property type="project" value="TreeGrafter"/>
</dbReference>
<feature type="transmembrane region" description="Helical" evidence="6">
    <location>
        <begin position="176"/>
        <end position="194"/>
    </location>
</feature>
<dbReference type="Pfam" id="PF01810">
    <property type="entry name" value="LysE"/>
    <property type="match status" value="1"/>
</dbReference>
<evidence type="ECO:0000313" key="7">
    <source>
        <dbReference type="EMBL" id="OQS38809.1"/>
    </source>
</evidence>
<dbReference type="PANTHER" id="PTHR30086">
    <property type="entry name" value="ARGININE EXPORTER PROTEIN ARGO"/>
    <property type="match status" value="1"/>
</dbReference>
<keyword evidence="5 6" id="KW-0472">Membrane</keyword>
<evidence type="ECO:0000256" key="4">
    <source>
        <dbReference type="ARBA" id="ARBA00022989"/>
    </source>
</evidence>
<dbReference type="GO" id="GO:0015171">
    <property type="term" value="F:amino acid transmembrane transporter activity"/>
    <property type="evidence" value="ECO:0007669"/>
    <property type="project" value="TreeGrafter"/>
</dbReference>
<comment type="subcellular location">
    <subcellularLocation>
        <location evidence="1">Cell membrane</location>
        <topology evidence="1">Multi-pass membrane protein</topology>
    </subcellularLocation>
</comment>
<dbReference type="GO" id="GO:0005886">
    <property type="term" value="C:plasma membrane"/>
    <property type="evidence" value="ECO:0007669"/>
    <property type="project" value="UniProtKB-SubCell"/>
</dbReference>